<comment type="caution">
    <text evidence="1">The sequence shown here is derived from an EMBL/GenBank/DDBJ whole genome shotgun (WGS) entry which is preliminary data.</text>
</comment>
<sequence>MKVIFFFPAVLRKISPHSRSLYLTESGVCRCSEKVLAWIWGKNEKAEVLNLSGHLFMHIGLIFVSLHSFILEYCVTISLTNQAEFRVTQLCDSVYRSFLTYFSFRELVYFWVNRLFSRVAHL</sequence>
<name>A0ABV0QH59_9TELE</name>
<gene>
    <name evidence="1" type="ORF">XENOCAPTIV_008175</name>
</gene>
<accession>A0ABV0QH59</accession>
<evidence type="ECO:0000313" key="2">
    <source>
        <dbReference type="Proteomes" id="UP001434883"/>
    </source>
</evidence>
<organism evidence="1 2">
    <name type="scientific">Xenoophorus captivus</name>
    <dbReference type="NCBI Taxonomy" id="1517983"/>
    <lineage>
        <taxon>Eukaryota</taxon>
        <taxon>Metazoa</taxon>
        <taxon>Chordata</taxon>
        <taxon>Craniata</taxon>
        <taxon>Vertebrata</taxon>
        <taxon>Euteleostomi</taxon>
        <taxon>Actinopterygii</taxon>
        <taxon>Neopterygii</taxon>
        <taxon>Teleostei</taxon>
        <taxon>Neoteleostei</taxon>
        <taxon>Acanthomorphata</taxon>
        <taxon>Ovalentaria</taxon>
        <taxon>Atherinomorphae</taxon>
        <taxon>Cyprinodontiformes</taxon>
        <taxon>Goodeidae</taxon>
        <taxon>Xenoophorus</taxon>
    </lineage>
</organism>
<dbReference type="Proteomes" id="UP001434883">
    <property type="component" value="Unassembled WGS sequence"/>
</dbReference>
<evidence type="ECO:0000313" key="1">
    <source>
        <dbReference type="EMBL" id="MEQ2195151.1"/>
    </source>
</evidence>
<reference evidence="1 2" key="1">
    <citation type="submission" date="2021-06" db="EMBL/GenBank/DDBJ databases">
        <authorList>
            <person name="Palmer J.M."/>
        </authorList>
    </citation>
    <scope>NUCLEOTIDE SEQUENCE [LARGE SCALE GENOMIC DNA]</scope>
    <source>
        <strain evidence="1 2">XC_2019</strain>
        <tissue evidence="1">Muscle</tissue>
    </source>
</reference>
<keyword evidence="2" id="KW-1185">Reference proteome</keyword>
<proteinExistence type="predicted"/>
<protein>
    <submittedName>
        <fullName evidence="1">Uncharacterized protein</fullName>
    </submittedName>
</protein>
<dbReference type="EMBL" id="JAHRIN010010352">
    <property type="protein sequence ID" value="MEQ2195151.1"/>
    <property type="molecule type" value="Genomic_DNA"/>
</dbReference>